<proteinExistence type="predicted"/>
<evidence type="ECO:0000256" key="3">
    <source>
        <dbReference type="ARBA" id="ARBA00023212"/>
    </source>
</evidence>
<dbReference type="InterPro" id="IPR028021">
    <property type="entry name" value="Katanin_C-terminal"/>
</dbReference>
<evidence type="ECO:0000256" key="1">
    <source>
        <dbReference type="ARBA" id="ARBA00004245"/>
    </source>
</evidence>
<evidence type="ECO:0000259" key="4">
    <source>
        <dbReference type="Pfam" id="PF13925"/>
    </source>
</evidence>
<dbReference type="STRING" id="80966.ENSAPOP00000031926"/>
<reference evidence="5" key="2">
    <citation type="submission" date="2025-09" db="UniProtKB">
        <authorList>
            <consortium name="Ensembl"/>
        </authorList>
    </citation>
    <scope>IDENTIFICATION</scope>
</reference>
<dbReference type="GeneTree" id="ENSGT00390000012351"/>
<dbReference type="GO" id="GO:0008017">
    <property type="term" value="F:microtubule binding"/>
    <property type="evidence" value="ECO:0007669"/>
    <property type="project" value="InterPro"/>
</dbReference>
<protein>
    <submittedName>
        <fullName evidence="5">KATNB1-like protein 1</fullName>
    </submittedName>
</protein>
<dbReference type="InterPro" id="IPR042404">
    <property type="entry name" value="KATNBL1"/>
</dbReference>
<dbReference type="PANTHER" id="PTHR14682">
    <property type="entry name" value="KATNB1-LIKE PROTEIN 1"/>
    <property type="match status" value="1"/>
</dbReference>
<comment type="subcellular location">
    <subcellularLocation>
        <location evidence="1">Cytoplasm</location>
        <location evidence="1">Cytoskeleton</location>
    </subcellularLocation>
</comment>
<dbReference type="InParanoid" id="A0A3Q1GMI1"/>
<evidence type="ECO:0000256" key="2">
    <source>
        <dbReference type="ARBA" id="ARBA00022490"/>
    </source>
</evidence>
<evidence type="ECO:0000313" key="5">
    <source>
        <dbReference type="Ensembl" id="ENSAPOP00000031926.1"/>
    </source>
</evidence>
<keyword evidence="2" id="KW-0963">Cytoplasm</keyword>
<feature type="domain" description="Katanin p80 subunit C-terminal" evidence="4">
    <location>
        <begin position="175"/>
        <end position="324"/>
    </location>
</feature>
<dbReference type="Pfam" id="PF13925">
    <property type="entry name" value="Katanin_con80"/>
    <property type="match status" value="1"/>
</dbReference>
<sequence length="368" mass="42436">MTTTCFTFIRNEQKRIHAAPNITHMCGSLELMDSKTADGKSQNLERAFHYDAAHYKVSYSHGRNINEEDTDKNEEFDKKRYPVSRCGNKPGRVKRVVSCKRKTHHLTVARRKQLGSGRTCDAANKENEMKYLQDTEQDIFHMDPWELPLIFNSSHKTGKTGSEQTDYCTLSELSRDHSTMTDVLFGRSLRLKVALTLWQRNVGELLTYFLRIQDTGVFVDFLPLISNCIDEDSPRITIGCCVDLFPLVKKVLSSPYEEYLIVGLKWIHSILKTWWKELRASSCSESSKPPLDKNFQVFNQQLLEFWHQEPYLKSVPGAAGDIAKISVEIQNLLLYFLSFKLVLCCTEMTWSYIESIFPFRLSTPSCLN</sequence>
<name>A0A3Q1GMI1_9TELE</name>
<dbReference type="PANTHER" id="PTHR14682:SF1">
    <property type="entry name" value="KATNB1-LIKE PROTEIN 1"/>
    <property type="match status" value="1"/>
</dbReference>
<dbReference type="AlphaFoldDB" id="A0A3Q1GMI1"/>
<keyword evidence="3" id="KW-0206">Cytoskeleton</keyword>
<reference evidence="5" key="1">
    <citation type="submission" date="2025-08" db="UniProtKB">
        <authorList>
            <consortium name="Ensembl"/>
        </authorList>
    </citation>
    <scope>IDENTIFICATION</scope>
</reference>
<dbReference type="Ensembl" id="ENSAPOT00000025364.1">
    <property type="protein sequence ID" value="ENSAPOP00000031926.1"/>
    <property type="gene ID" value="ENSAPOG00000019508.1"/>
</dbReference>
<dbReference type="GO" id="GO:0005856">
    <property type="term" value="C:cytoskeleton"/>
    <property type="evidence" value="ECO:0007669"/>
    <property type="project" value="UniProtKB-SubCell"/>
</dbReference>
<dbReference type="Proteomes" id="UP000257200">
    <property type="component" value="Unplaced"/>
</dbReference>
<dbReference type="GO" id="GO:0005730">
    <property type="term" value="C:nucleolus"/>
    <property type="evidence" value="ECO:0007669"/>
    <property type="project" value="TreeGrafter"/>
</dbReference>
<accession>A0A3Q1GMI1</accession>
<evidence type="ECO:0000313" key="6">
    <source>
        <dbReference type="Proteomes" id="UP000257200"/>
    </source>
</evidence>
<keyword evidence="6" id="KW-1185">Reference proteome</keyword>
<organism evidence="5 6">
    <name type="scientific">Acanthochromis polyacanthus</name>
    <name type="common">spiny chromis</name>
    <dbReference type="NCBI Taxonomy" id="80966"/>
    <lineage>
        <taxon>Eukaryota</taxon>
        <taxon>Metazoa</taxon>
        <taxon>Chordata</taxon>
        <taxon>Craniata</taxon>
        <taxon>Vertebrata</taxon>
        <taxon>Euteleostomi</taxon>
        <taxon>Actinopterygii</taxon>
        <taxon>Neopterygii</taxon>
        <taxon>Teleostei</taxon>
        <taxon>Neoteleostei</taxon>
        <taxon>Acanthomorphata</taxon>
        <taxon>Ovalentaria</taxon>
        <taxon>Pomacentridae</taxon>
        <taxon>Acanthochromis</taxon>
    </lineage>
</organism>